<name>A0A0A9HP44_ARUDO</name>
<organism evidence="1">
    <name type="scientific">Arundo donax</name>
    <name type="common">Giant reed</name>
    <name type="synonym">Donax arundinaceus</name>
    <dbReference type="NCBI Taxonomy" id="35708"/>
    <lineage>
        <taxon>Eukaryota</taxon>
        <taxon>Viridiplantae</taxon>
        <taxon>Streptophyta</taxon>
        <taxon>Embryophyta</taxon>
        <taxon>Tracheophyta</taxon>
        <taxon>Spermatophyta</taxon>
        <taxon>Magnoliopsida</taxon>
        <taxon>Liliopsida</taxon>
        <taxon>Poales</taxon>
        <taxon>Poaceae</taxon>
        <taxon>PACMAD clade</taxon>
        <taxon>Arundinoideae</taxon>
        <taxon>Arundineae</taxon>
        <taxon>Arundo</taxon>
    </lineage>
</organism>
<dbReference type="EMBL" id="GBRH01163228">
    <property type="protein sequence ID" value="JAE34668.1"/>
    <property type="molecule type" value="Transcribed_RNA"/>
</dbReference>
<accession>A0A0A9HP44</accession>
<reference evidence="1" key="2">
    <citation type="journal article" date="2015" name="Data Brief">
        <title>Shoot transcriptome of the giant reed, Arundo donax.</title>
        <authorList>
            <person name="Barrero R.A."/>
            <person name="Guerrero F.D."/>
            <person name="Moolhuijzen P."/>
            <person name="Goolsby J.A."/>
            <person name="Tidwell J."/>
            <person name="Bellgard S.E."/>
            <person name="Bellgard M.I."/>
        </authorList>
    </citation>
    <scope>NUCLEOTIDE SEQUENCE</scope>
    <source>
        <tissue evidence="1">Shoot tissue taken approximately 20 cm above the soil surface</tissue>
    </source>
</reference>
<reference evidence="1" key="1">
    <citation type="submission" date="2014-09" db="EMBL/GenBank/DDBJ databases">
        <authorList>
            <person name="Magalhaes I.L.F."/>
            <person name="Oliveira U."/>
            <person name="Santos F.R."/>
            <person name="Vidigal T.H.D.A."/>
            <person name="Brescovit A.D."/>
            <person name="Santos A.J."/>
        </authorList>
    </citation>
    <scope>NUCLEOTIDE SEQUENCE</scope>
    <source>
        <tissue evidence="1">Shoot tissue taken approximately 20 cm above the soil surface</tissue>
    </source>
</reference>
<evidence type="ECO:0000313" key="1">
    <source>
        <dbReference type="EMBL" id="JAE34668.1"/>
    </source>
</evidence>
<dbReference type="AlphaFoldDB" id="A0A0A9HP44"/>
<sequence length="66" mass="7096">MSITHILHINVGTRQHCMITTYSSFSYCEKSVLYLASSSIHDLSMLLYLGYQAAADLGNVGGAAAV</sequence>
<protein>
    <submittedName>
        <fullName evidence="1">Uncharacterized protein</fullName>
    </submittedName>
</protein>
<proteinExistence type="predicted"/>